<dbReference type="SUPFAM" id="SSF48498">
    <property type="entry name" value="Tetracyclin repressor-like, C-terminal domain"/>
    <property type="match status" value="1"/>
</dbReference>
<dbReference type="PROSITE" id="PS50977">
    <property type="entry name" value="HTH_TETR_2"/>
    <property type="match status" value="1"/>
</dbReference>
<dbReference type="Proteomes" id="UP000006281">
    <property type="component" value="Chromosome"/>
</dbReference>
<proteinExistence type="predicted"/>
<accession>K0K0U8</accession>
<feature type="region of interest" description="Disordered" evidence="5">
    <location>
        <begin position="195"/>
        <end position="223"/>
    </location>
</feature>
<evidence type="ECO:0000256" key="1">
    <source>
        <dbReference type="ARBA" id="ARBA00023015"/>
    </source>
</evidence>
<dbReference type="AlphaFoldDB" id="K0K0U8"/>
<dbReference type="Pfam" id="PF13305">
    <property type="entry name" value="TetR_C_33"/>
    <property type="match status" value="1"/>
</dbReference>
<dbReference type="EMBL" id="HE804045">
    <property type="protein sequence ID" value="CCH31157.1"/>
    <property type="molecule type" value="Genomic_DNA"/>
</dbReference>
<dbReference type="InterPro" id="IPR050109">
    <property type="entry name" value="HTH-type_TetR-like_transc_reg"/>
</dbReference>
<dbReference type="InterPro" id="IPR025996">
    <property type="entry name" value="MT1864/Rv1816-like_C"/>
</dbReference>
<evidence type="ECO:0000313" key="7">
    <source>
        <dbReference type="EMBL" id="CCH31157.1"/>
    </source>
</evidence>
<dbReference type="InterPro" id="IPR001647">
    <property type="entry name" value="HTH_TetR"/>
</dbReference>
<feature type="domain" description="HTH tetR-type" evidence="6">
    <location>
        <begin position="9"/>
        <end position="69"/>
    </location>
</feature>
<keyword evidence="1" id="KW-0805">Transcription regulation</keyword>
<dbReference type="GO" id="GO:0003700">
    <property type="term" value="F:DNA-binding transcription factor activity"/>
    <property type="evidence" value="ECO:0007669"/>
    <property type="project" value="TreeGrafter"/>
</dbReference>
<dbReference type="InterPro" id="IPR036271">
    <property type="entry name" value="Tet_transcr_reg_TetR-rel_C_sf"/>
</dbReference>
<dbReference type="PATRIC" id="fig|1179773.3.peg.3868"/>
<dbReference type="InterPro" id="IPR009057">
    <property type="entry name" value="Homeodomain-like_sf"/>
</dbReference>
<evidence type="ECO:0000256" key="4">
    <source>
        <dbReference type="PROSITE-ProRule" id="PRU00335"/>
    </source>
</evidence>
<dbReference type="eggNOG" id="COG1309">
    <property type="taxonomic scope" value="Bacteria"/>
</dbReference>
<reference evidence="7 8" key="1">
    <citation type="journal article" date="2012" name="BMC Genomics">
        <title>Complete genome sequence of Saccharothrix espanaensis DSM 44229T and comparison to the other completely sequenced Pseudonocardiaceae.</title>
        <authorList>
            <person name="Strobel T."/>
            <person name="Al-Dilaimi A."/>
            <person name="Blom J."/>
            <person name="Gessner A."/>
            <person name="Kalinowski J."/>
            <person name="Luzhetska M."/>
            <person name="Puhler A."/>
            <person name="Szczepanowski R."/>
            <person name="Bechthold A."/>
            <person name="Ruckert C."/>
        </authorList>
    </citation>
    <scope>NUCLEOTIDE SEQUENCE [LARGE SCALE GENOMIC DNA]</scope>
    <source>
        <strain evidence="8">ATCC 51144 / DSM 44229 / JCM 9112 / NBRC 15066 / NRRL 15764</strain>
    </source>
</reference>
<name>K0K0U8_SACES</name>
<dbReference type="Pfam" id="PF00440">
    <property type="entry name" value="TetR_N"/>
    <property type="match status" value="1"/>
</dbReference>
<evidence type="ECO:0000259" key="6">
    <source>
        <dbReference type="PROSITE" id="PS50977"/>
    </source>
</evidence>
<dbReference type="GO" id="GO:0000976">
    <property type="term" value="F:transcription cis-regulatory region binding"/>
    <property type="evidence" value="ECO:0007669"/>
    <property type="project" value="TreeGrafter"/>
</dbReference>
<dbReference type="Gene3D" id="1.10.357.10">
    <property type="entry name" value="Tetracycline Repressor, domain 2"/>
    <property type="match status" value="1"/>
</dbReference>
<dbReference type="SUPFAM" id="SSF46689">
    <property type="entry name" value="Homeodomain-like"/>
    <property type="match status" value="1"/>
</dbReference>
<keyword evidence="8" id="KW-1185">Reference proteome</keyword>
<keyword evidence="2 4" id="KW-0238">DNA-binding</keyword>
<feature type="DNA-binding region" description="H-T-H motif" evidence="4">
    <location>
        <begin position="32"/>
        <end position="51"/>
    </location>
</feature>
<sequence>MTGRPYHHGDLRGALLDAAESLVRERGADGWSLREVSARVGVSPSAAYHHFASRDALVRALAGRVLAGLGDDLRHAAARARGQRADPLRRLVALGRGYVRWTLAEPAVAALAFGPHHDEPGAPHPHDVLCAELDRLVAAGGLSDAARPGAEFAFWAAVHGLATLLRDGLIRLDGPRAVDREAERLVRAVLTGLAEPSHPSRARSAHTERSGVTTTGTSGGQEG</sequence>
<dbReference type="HOGENOM" id="CLU_069356_40_0_11"/>
<evidence type="ECO:0000313" key="8">
    <source>
        <dbReference type="Proteomes" id="UP000006281"/>
    </source>
</evidence>
<dbReference type="KEGG" id="sesp:BN6_38670"/>
<organism evidence="7 8">
    <name type="scientific">Saccharothrix espanaensis (strain ATCC 51144 / DSM 44229 / JCM 9112 / NBRC 15066 / NRRL 15764)</name>
    <dbReference type="NCBI Taxonomy" id="1179773"/>
    <lineage>
        <taxon>Bacteria</taxon>
        <taxon>Bacillati</taxon>
        <taxon>Actinomycetota</taxon>
        <taxon>Actinomycetes</taxon>
        <taxon>Pseudonocardiales</taxon>
        <taxon>Pseudonocardiaceae</taxon>
        <taxon>Saccharothrix</taxon>
    </lineage>
</organism>
<dbReference type="STRING" id="1179773.BN6_38670"/>
<evidence type="ECO:0000256" key="2">
    <source>
        <dbReference type="ARBA" id="ARBA00023125"/>
    </source>
</evidence>
<dbReference type="OrthoDB" id="3173376at2"/>
<evidence type="ECO:0000256" key="3">
    <source>
        <dbReference type="ARBA" id="ARBA00023163"/>
    </source>
</evidence>
<dbReference type="PRINTS" id="PR00455">
    <property type="entry name" value="HTHTETR"/>
</dbReference>
<dbReference type="BioCyc" id="SESP1179773:BN6_RS18715-MONOMER"/>
<dbReference type="PANTHER" id="PTHR30055:SF220">
    <property type="entry name" value="TETR-FAMILY REGULATORY PROTEIN"/>
    <property type="match status" value="1"/>
</dbReference>
<dbReference type="PANTHER" id="PTHR30055">
    <property type="entry name" value="HTH-TYPE TRANSCRIPTIONAL REGULATOR RUTR"/>
    <property type="match status" value="1"/>
</dbReference>
<protein>
    <submittedName>
        <fullName evidence="7">Transcriptional regulator</fullName>
    </submittedName>
</protein>
<evidence type="ECO:0000256" key="5">
    <source>
        <dbReference type="SAM" id="MobiDB-lite"/>
    </source>
</evidence>
<gene>
    <name evidence="7" type="ordered locus">BN6_38670</name>
</gene>
<keyword evidence="3" id="KW-0804">Transcription</keyword>
<dbReference type="RefSeq" id="WP_015101269.1">
    <property type="nucleotide sequence ID" value="NC_019673.1"/>
</dbReference>